<dbReference type="SUPFAM" id="SSF55961">
    <property type="entry name" value="Bet v1-like"/>
    <property type="match status" value="1"/>
</dbReference>
<dbReference type="AlphaFoldDB" id="A0A5M4FHY8"/>
<evidence type="ECO:0000313" key="2">
    <source>
        <dbReference type="Proteomes" id="UP000380867"/>
    </source>
</evidence>
<sequence length="137" mass="15195">MPRITRRTFVAAPAPHVWQLAGNFAEWHPTLRIYANGPEAPADVVVTIVSRDDEAMTLSYHIPDPPFPIANHRATILVEDAGHSCSYVTWEADFTAEPEVLQELEDSIGDDVFAKALDNLATYAQDEYGNQQVTRAS</sequence>
<proteinExistence type="predicted"/>
<evidence type="ECO:0000313" key="1">
    <source>
        <dbReference type="EMBL" id="KAA1399804.1"/>
    </source>
</evidence>
<gene>
    <name evidence="1" type="ORF">ESP70_003335</name>
</gene>
<name>A0A5M4FHY8_9ACTN</name>
<dbReference type="RefSeq" id="WP_056213200.1">
    <property type="nucleotide sequence ID" value="NZ_SDPQ02000001.1"/>
</dbReference>
<dbReference type="Gene3D" id="3.30.530.20">
    <property type="match status" value="1"/>
</dbReference>
<protein>
    <submittedName>
        <fullName evidence="1">SRPBCC family protein</fullName>
    </submittedName>
</protein>
<dbReference type="EMBL" id="SDPQ02000001">
    <property type="protein sequence ID" value="KAA1399804.1"/>
    <property type="molecule type" value="Genomic_DNA"/>
</dbReference>
<dbReference type="OrthoDB" id="6024794at2"/>
<dbReference type="InterPro" id="IPR019587">
    <property type="entry name" value="Polyketide_cyclase/dehydratase"/>
</dbReference>
<dbReference type="InterPro" id="IPR023393">
    <property type="entry name" value="START-like_dom_sf"/>
</dbReference>
<accession>A0A5M4FHY8</accession>
<dbReference type="Proteomes" id="UP000380867">
    <property type="component" value="Unassembled WGS sequence"/>
</dbReference>
<reference evidence="1" key="1">
    <citation type="submission" date="2019-09" db="EMBL/GenBank/DDBJ databases">
        <authorList>
            <person name="Li J."/>
        </authorList>
    </citation>
    <scope>NUCLEOTIDE SEQUENCE [LARGE SCALE GENOMIC DNA]</scope>
    <source>
        <strain evidence="1">JCM 14732</strain>
    </source>
</reference>
<dbReference type="CDD" id="cd07821">
    <property type="entry name" value="PYR_PYL_RCAR_like"/>
    <property type="match status" value="1"/>
</dbReference>
<dbReference type="Pfam" id="PF10604">
    <property type="entry name" value="Polyketide_cyc2"/>
    <property type="match status" value="1"/>
</dbReference>
<comment type="caution">
    <text evidence="1">The sequence shown here is derived from an EMBL/GenBank/DDBJ whole genome shotgun (WGS) entry which is preliminary data.</text>
</comment>
<keyword evidence="2" id="KW-1185">Reference proteome</keyword>
<organism evidence="1 2">
    <name type="scientific">Aeromicrobium ginsengisoli</name>
    <dbReference type="NCBI Taxonomy" id="363867"/>
    <lineage>
        <taxon>Bacteria</taxon>
        <taxon>Bacillati</taxon>
        <taxon>Actinomycetota</taxon>
        <taxon>Actinomycetes</taxon>
        <taxon>Propionibacteriales</taxon>
        <taxon>Nocardioidaceae</taxon>
        <taxon>Aeromicrobium</taxon>
    </lineage>
</organism>